<organism evidence="7">
    <name type="scientific">marine metagenome</name>
    <dbReference type="NCBI Taxonomy" id="408172"/>
    <lineage>
        <taxon>unclassified sequences</taxon>
        <taxon>metagenomes</taxon>
        <taxon>ecological metagenomes</taxon>
    </lineage>
</organism>
<reference evidence="7" key="1">
    <citation type="submission" date="2018-05" db="EMBL/GenBank/DDBJ databases">
        <authorList>
            <person name="Lanie J.A."/>
            <person name="Ng W.-L."/>
            <person name="Kazmierczak K.M."/>
            <person name="Andrzejewski T.M."/>
            <person name="Davidsen T.M."/>
            <person name="Wayne K.J."/>
            <person name="Tettelin H."/>
            <person name="Glass J.I."/>
            <person name="Rusch D."/>
            <person name="Podicherti R."/>
            <person name="Tsui H.-C.T."/>
            <person name="Winkler M.E."/>
        </authorList>
    </citation>
    <scope>NUCLEOTIDE SEQUENCE</scope>
</reference>
<evidence type="ECO:0000256" key="1">
    <source>
        <dbReference type="ARBA" id="ARBA00022714"/>
    </source>
</evidence>
<sequence length="257" mass="30170">MFEIDPSHYRNFIFGIISKKNLARRKWHTFTLWNEELILFWNNGDVRCYKNYCPHYGLPLDQGKLTNAHIQCGLHGWKFQLSDGKFVSAPYTKKSPNCGLVGYKAFVEQGMIFVYTGDEEYFETAKGYTIGNVLEDQISGHVEYEVPFYLALNSGIDYAHFPFHKFFFQAYRIYRWVSFNKNTMLTSYTPTLVKETDAYFKYVIEETGSEITVYPFCINHFDPKSSNQWQAFISPVSETKSIYLNTLKSNSSNWLYR</sequence>
<evidence type="ECO:0000256" key="5">
    <source>
        <dbReference type="ARBA" id="ARBA00023014"/>
    </source>
</evidence>
<accession>A0A382G9D2</accession>
<dbReference type="GO" id="GO:0051537">
    <property type="term" value="F:2 iron, 2 sulfur cluster binding"/>
    <property type="evidence" value="ECO:0007669"/>
    <property type="project" value="UniProtKB-KW"/>
</dbReference>
<dbReference type="InterPro" id="IPR050584">
    <property type="entry name" value="Cholesterol_7-desaturase"/>
</dbReference>
<keyword evidence="3" id="KW-0560">Oxidoreductase</keyword>
<dbReference type="InterPro" id="IPR017941">
    <property type="entry name" value="Rieske_2Fe-2S"/>
</dbReference>
<gene>
    <name evidence="7" type="ORF">METZ01_LOCUS224720</name>
</gene>
<protein>
    <recommendedName>
        <fullName evidence="6">Rieske domain-containing protein</fullName>
    </recommendedName>
</protein>
<dbReference type="SUPFAM" id="SSF50022">
    <property type="entry name" value="ISP domain"/>
    <property type="match status" value="1"/>
</dbReference>
<keyword evidence="4" id="KW-0408">Iron</keyword>
<proteinExistence type="predicted"/>
<evidence type="ECO:0000313" key="7">
    <source>
        <dbReference type="EMBL" id="SVB71866.1"/>
    </source>
</evidence>
<evidence type="ECO:0000256" key="4">
    <source>
        <dbReference type="ARBA" id="ARBA00023004"/>
    </source>
</evidence>
<evidence type="ECO:0000259" key="6">
    <source>
        <dbReference type="PROSITE" id="PS51296"/>
    </source>
</evidence>
<dbReference type="GO" id="GO:0016491">
    <property type="term" value="F:oxidoreductase activity"/>
    <property type="evidence" value="ECO:0007669"/>
    <property type="project" value="UniProtKB-KW"/>
</dbReference>
<keyword evidence="2" id="KW-0479">Metal-binding</keyword>
<name>A0A382G9D2_9ZZZZ</name>
<evidence type="ECO:0000256" key="3">
    <source>
        <dbReference type="ARBA" id="ARBA00023002"/>
    </source>
</evidence>
<feature type="non-terminal residue" evidence="7">
    <location>
        <position position="257"/>
    </location>
</feature>
<dbReference type="AlphaFoldDB" id="A0A382G9D2"/>
<dbReference type="PANTHER" id="PTHR21266:SF60">
    <property type="entry name" value="3-KETOSTEROID-9-ALPHA-MONOOXYGENASE, OXYGENASE COMPONENT"/>
    <property type="match status" value="1"/>
</dbReference>
<evidence type="ECO:0000256" key="2">
    <source>
        <dbReference type="ARBA" id="ARBA00022723"/>
    </source>
</evidence>
<dbReference type="Pfam" id="PF00355">
    <property type="entry name" value="Rieske"/>
    <property type="match status" value="1"/>
</dbReference>
<feature type="domain" description="Rieske" evidence="6">
    <location>
        <begin position="14"/>
        <end position="114"/>
    </location>
</feature>
<dbReference type="InterPro" id="IPR036922">
    <property type="entry name" value="Rieske_2Fe-2S_sf"/>
</dbReference>
<dbReference type="PROSITE" id="PS51296">
    <property type="entry name" value="RIESKE"/>
    <property type="match status" value="1"/>
</dbReference>
<dbReference type="Gene3D" id="2.102.10.10">
    <property type="entry name" value="Rieske [2Fe-2S] iron-sulphur domain"/>
    <property type="match status" value="1"/>
</dbReference>
<dbReference type="PANTHER" id="PTHR21266">
    <property type="entry name" value="IRON-SULFUR DOMAIN CONTAINING PROTEIN"/>
    <property type="match status" value="1"/>
</dbReference>
<keyword evidence="1" id="KW-0001">2Fe-2S</keyword>
<dbReference type="GO" id="GO:0046872">
    <property type="term" value="F:metal ion binding"/>
    <property type="evidence" value="ECO:0007669"/>
    <property type="project" value="UniProtKB-KW"/>
</dbReference>
<dbReference type="EMBL" id="UINC01054315">
    <property type="protein sequence ID" value="SVB71866.1"/>
    <property type="molecule type" value="Genomic_DNA"/>
</dbReference>
<keyword evidence="5" id="KW-0411">Iron-sulfur</keyword>